<evidence type="ECO:0000313" key="4">
    <source>
        <dbReference type="EMBL" id="USP80426.1"/>
    </source>
</evidence>
<accession>A0A9Q8ZC35</accession>
<evidence type="ECO:0008006" key="6">
    <source>
        <dbReference type="Google" id="ProtNLM"/>
    </source>
</evidence>
<dbReference type="PANTHER" id="PTHR47840">
    <property type="entry name" value="ZN(II)2CYS6 TRANSCRIPTION FACTOR (EUROFUNG)-RELATED"/>
    <property type="match status" value="1"/>
</dbReference>
<dbReference type="OrthoDB" id="5392779at2759"/>
<keyword evidence="1" id="KW-0805">Transcription regulation</keyword>
<dbReference type="Proteomes" id="UP001056012">
    <property type="component" value="Chromosome 6"/>
</dbReference>
<dbReference type="PANTHER" id="PTHR47840:SF1">
    <property type="entry name" value="ZN(II)2CYS6 TRANSCRIPTION FACTOR (EUROFUNG)"/>
    <property type="match status" value="1"/>
</dbReference>
<evidence type="ECO:0000256" key="1">
    <source>
        <dbReference type="ARBA" id="ARBA00023015"/>
    </source>
</evidence>
<gene>
    <name evidence="4" type="ORF">yc1106_07700</name>
</gene>
<keyword evidence="5" id="KW-1185">Reference proteome</keyword>
<dbReference type="VEuPathDB" id="FungiDB:yc1106_07700"/>
<dbReference type="CDD" id="cd12148">
    <property type="entry name" value="fungal_TF_MHR"/>
    <property type="match status" value="1"/>
</dbReference>
<protein>
    <recommendedName>
        <fullName evidence="6">Transcription factor domain-containing protein</fullName>
    </recommendedName>
</protein>
<organism evidence="4 5">
    <name type="scientific">Curvularia clavata</name>
    <dbReference type="NCBI Taxonomy" id="95742"/>
    <lineage>
        <taxon>Eukaryota</taxon>
        <taxon>Fungi</taxon>
        <taxon>Dikarya</taxon>
        <taxon>Ascomycota</taxon>
        <taxon>Pezizomycotina</taxon>
        <taxon>Dothideomycetes</taxon>
        <taxon>Pleosporomycetidae</taxon>
        <taxon>Pleosporales</taxon>
        <taxon>Pleosporineae</taxon>
        <taxon>Pleosporaceae</taxon>
        <taxon>Curvularia</taxon>
    </lineage>
</organism>
<dbReference type="AlphaFoldDB" id="A0A9Q8ZC35"/>
<evidence type="ECO:0000256" key="2">
    <source>
        <dbReference type="ARBA" id="ARBA00023163"/>
    </source>
</evidence>
<keyword evidence="2" id="KW-0804">Transcription</keyword>
<evidence type="ECO:0000256" key="3">
    <source>
        <dbReference type="ARBA" id="ARBA00023242"/>
    </source>
</evidence>
<proteinExistence type="predicted"/>
<dbReference type="EMBL" id="CP089279">
    <property type="protein sequence ID" value="USP80426.1"/>
    <property type="molecule type" value="Genomic_DNA"/>
</dbReference>
<sequence length="661" mass="72087">METELVISSSGSCAKALTAAGLASGGKRDAKHGAPCLAQDQPEETMDHFFPAIAVNPSTASATDVTAPPPLRAPLPEPALTHTRPSYSYVSGCIPSMAEISKTLHAALPWPKERDIIYRASSRHSAMPNGSKLTMPYTWLDFNGPTSSASSPAPASLDSQPVLIARHIPSIVTFLQDLHPNIHHELAGLNEPARIMAERFAELAIGLVISQDRMLASIEGLECVVLESVYHGNCDSLRLSWIACRRAMLLVQLLGLHTPATPQQYRVLDHATQCDPQYMWFRIVHYMCLLLGLPQGSTDVNMASEAIIATDTAMGGLERVQCVIASHILQRNESDPTSVDFSVTQSLDKDLQRAAQTLPSKWWLDLENPKTNQVAYNCRIVDYLAVMAAVTLLLAHLDSYCHPSQVDIMTHLYLGDWAMIDRQSADLLRRLLAIEAEAADGYHVPAHNVVVQQVAHNAPLVNKVEEDTSKMHIPYLGLIEVALNMQSQAPIQQSAASLNTSYASASSSQRGLDGPGTTIDTQNSYERESLVLATPYDSAGIVIPAGIISQQPSLATGIASVHDDAGNPKFSEDSFFDSPLSGLTGNDEWSLEGIDINYFEGLVAGSMTCVNGNSESNNGYQGFKTYRTCRQRFPYITLIQLMGATNWENIRKDPKHMRLKS</sequence>
<name>A0A9Q8ZC35_CURCL</name>
<evidence type="ECO:0000313" key="5">
    <source>
        <dbReference type="Proteomes" id="UP001056012"/>
    </source>
</evidence>
<keyword evidence="3" id="KW-0539">Nucleus</keyword>
<reference evidence="4" key="1">
    <citation type="submission" date="2021-12" db="EMBL/GenBank/DDBJ databases">
        <title>Curvularia clavata genome.</title>
        <authorList>
            <person name="Cao Y."/>
        </authorList>
    </citation>
    <scope>NUCLEOTIDE SEQUENCE</scope>
    <source>
        <strain evidence="4">Yc1106</strain>
    </source>
</reference>